<dbReference type="InterPro" id="IPR008949">
    <property type="entry name" value="Isoprenoid_synthase_dom_sf"/>
</dbReference>
<comment type="caution">
    <text evidence="2">The sequence shown here is derived from an EMBL/GenBank/DDBJ whole genome shotgun (WGS) entry which is preliminary data.</text>
</comment>
<reference evidence="2 3" key="1">
    <citation type="journal article" date="2022" name="Microorganisms">
        <title>Genome Sequence and Characterization of a Xanthorhodopsin-Containing, Aerobic Anoxygenic Phototrophic Rhodobacter Species, Isolated from Mesophilic Conditions at Yellowstone National Park.</title>
        <authorList>
            <person name="Kyndt J.A."/>
            <person name="Robertson S."/>
            <person name="Shoffstall I.B."/>
            <person name="Ramaley R.F."/>
            <person name="Meyer T.E."/>
        </authorList>
    </citation>
    <scope>NUCLEOTIDE SEQUENCE [LARGE SCALE GENOMIC DNA]</scope>
    <source>
        <strain evidence="2 3">M37P</strain>
    </source>
</reference>
<proteinExistence type="predicted"/>
<dbReference type="SFLD" id="SFLDG01212">
    <property type="entry name" value="Phytoene_synthase_like"/>
    <property type="match status" value="1"/>
</dbReference>
<dbReference type="EMBL" id="JAANHS010000021">
    <property type="protein sequence ID" value="NHB78366.1"/>
    <property type="molecule type" value="Genomic_DNA"/>
</dbReference>
<evidence type="ECO:0000313" key="3">
    <source>
        <dbReference type="Proteomes" id="UP001515660"/>
    </source>
</evidence>
<gene>
    <name evidence="2" type="ORF">G8O29_16750</name>
</gene>
<dbReference type="SUPFAM" id="SSF48576">
    <property type="entry name" value="Terpenoid synthases"/>
    <property type="match status" value="1"/>
</dbReference>
<dbReference type="Pfam" id="PF00494">
    <property type="entry name" value="SQS_PSY"/>
    <property type="match status" value="1"/>
</dbReference>
<keyword evidence="3" id="KW-1185">Reference proteome</keyword>
<dbReference type="Proteomes" id="UP001515660">
    <property type="component" value="Unassembled WGS sequence"/>
</dbReference>
<dbReference type="InterPro" id="IPR019845">
    <property type="entry name" value="Squalene/phytoene_synthase_CS"/>
</dbReference>
<accession>A0ABX0GB59</accession>
<dbReference type="Gene3D" id="1.10.600.10">
    <property type="entry name" value="Farnesyl Diphosphate Synthase"/>
    <property type="match status" value="1"/>
</dbReference>
<dbReference type="InterPro" id="IPR044843">
    <property type="entry name" value="Trans_IPPS_bact-type"/>
</dbReference>
<dbReference type="InterPro" id="IPR002060">
    <property type="entry name" value="Squ/phyt_synthse"/>
</dbReference>
<keyword evidence="1" id="KW-0808">Transferase</keyword>
<name>A0ABX0GB59_9RHOB</name>
<evidence type="ECO:0000313" key="2">
    <source>
        <dbReference type="EMBL" id="NHB78366.1"/>
    </source>
</evidence>
<dbReference type="SFLD" id="SFLDS00005">
    <property type="entry name" value="Isoprenoid_Synthase_Type_I"/>
    <property type="match status" value="1"/>
</dbReference>
<organism evidence="2 3">
    <name type="scientific">Rhodobacter calidifons</name>
    <dbReference type="NCBI Taxonomy" id="2715277"/>
    <lineage>
        <taxon>Bacteria</taxon>
        <taxon>Pseudomonadati</taxon>
        <taxon>Pseudomonadota</taxon>
        <taxon>Alphaproteobacteria</taxon>
        <taxon>Rhodobacterales</taxon>
        <taxon>Rhodobacter group</taxon>
        <taxon>Rhodobacter</taxon>
    </lineage>
</organism>
<protein>
    <submittedName>
        <fullName evidence="2">Squalene/phytoene synthase family protein</fullName>
    </submittedName>
</protein>
<sequence>MTPEAMLSHHARSFAPAARLLSRKDHAQVARLYALCRTVDDLADTIGGPEVHARLSAMAADLRAGRGSDPLAAEALVLFAGRPAGLAAYVRLVETVAEDTGATCIPNDAALESYCTGVAGTVGVMVCALFDVAPRWHARAADLGKAMQLTNICRDVFDDAAAGRRYLPYTLCPHTPGDIAAETPEARNNVRIAVAELLTRADVLYAVGRTGLPALPLRLRLAVSAATAMYAGIGSELRARACDPAQGRVYVPTRRKLLLVSQGLLTDLLPRFGTDSGQSHAPS</sequence>
<dbReference type="PROSITE" id="PS01045">
    <property type="entry name" value="SQUALEN_PHYTOEN_SYN_2"/>
    <property type="match status" value="1"/>
</dbReference>
<dbReference type="SFLD" id="SFLDG01018">
    <property type="entry name" value="Squalene/Phytoene_Synthase_Lik"/>
    <property type="match status" value="1"/>
</dbReference>
<evidence type="ECO:0000256" key="1">
    <source>
        <dbReference type="ARBA" id="ARBA00022679"/>
    </source>
</evidence>
<dbReference type="PANTHER" id="PTHR31480">
    <property type="entry name" value="BIFUNCTIONAL LYCOPENE CYCLASE/PHYTOENE SYNTHASE"/>
    <property type="match status" value="1"/>
</dbReference>
<dbReference type="RefSeq" id="WP_166404367.1">
    <property type="nucleotide sequence ID" value="NZ_JAANHS010000021.1"/>
</dbReference>